<dbReference type="GO" id="GO:0051603">
    <property type="term" value="P:proteolysis involved in protein catabolic process"/>
    <property type="evidence" value="ECO:0007669"/>
    <property type="project" value="TreeGrafter"/>
</dbReference>
<keyword evidence="1 6" id="KW-0645">Protease</keyword>
<evidence type="ECO:0000256" key="1">
    <source>
        <dbReference type="ARBA" id="ARBA00022670"/>
    </source>
</evidence>
<evidence type="ECO:0000256" key="6">
    <source>
        <dbReference type="RuleBase" id="RU003983"/>
    </source>
</evidence>
<comment type="similarity">
    <text evidence="6">Belongs to the peptidase M48 family.</text>
</comment>
<proteinExistence type="inferred from homology"/>
<dbReference type="EMBL" id="JALJOU010000024">
    <property type="protein sequence ID" value="KAK9837027.1"/>
    <property type="molecule type" value="Genomic_DNA"/>
</dbReference>
<evidence type="ECO:0000313" key="8">
    <source>
        <dbReference type="EMBL" id="KAK9837027.1"/>
    </source>
</evidence>
<feature type="domain" description="Peptidase M48" evidence="7">
    <location>
        <begin position="65"/>
        <end position="300"/>
    </location>
</feature>
<keyword evidence="2" id="KW-0479">Metal-binding</keyword>
<evidence type="ECO:0000256" key="5">
    <source>
        <dbReference type="ARBA" id="ARBA00023049"/>
    </source>
</evidence>
<accession>A0AAW1RTA6</accession>
<dbReference type="GO" id="GO:0004222">
    <property type="term" value="F:metalloendopeptidase activity"/>
    <property type="evidence" value="ECO:0007669"/>
    <property type="project" value="InterPro"/>
</dbReference>
<evidence type="ECO:0000256" key="4">
    <source>
        <dbReference type="ARBA" id="ARBA00022833"/>
    </source>
</evidence>
<dbReference type="Pfam" id="PF01435">
    <property type="entry name" value="Peptidase_M48"/>
    <property type="match status" value="1"/>
</dbReference>
<keyword evidence="9" id="KW-1185">Reference proteome</keyword>
<keyword evidence="3 6" id="KW-0378">Hydrolase</keyword>
<dbReference type="CDD" id="cd07331">
    <property type="entry name" value="M48C_Oma1_like"/>
    <property type="match status" value="1"/>
</dbReference>
<evidence type="ECO:0000313" key="9">
    <source>
        <dbReference type="Proteomes" id="UP001445335"/>
    </source>
</evidence>
<name>A0AAW1RTA6_9CHLO</name>
<evidence type="ECO:0000259" key="7">
    <source>
        <dbReference type="Pfam" id="PF01435"/>
    </source>
</evidence>
<dbReference type="InterPro" id="IPR001915">
    <property type="entry name" value="Peptidase_M48"/>
</dbReference>
<dbReference type="Proteomes" id="UP001445335">
    <property type="component" value="Unassembled WGS sequence"/>
</dbReference>
<dbReference type="InterPro" id="IPR051156">
    <property type="entry name" value="Mito/Outer_Membr_Metalloprot"/>
</dbReference>
<keyword evidence="4 6" id="KW-0862">Zinc</keyword>
<dbReference type="PANTHER" id="PTHR22726">
    <property type="entry name" value="METALLOENDOPEPTIDASE OMA1"/>
    <property type="match status" value="1"/>
</dbReference>
<gene>
    <name evidence="8" type="ORF">WJX81_008114</name>
</gene>
<protein>
    <recommendedName>
        <fullName evidence="7">Peptidase M48 domain-containing protein</fullName>
    </recommendedName>
</protein>
<dbReference type="Gene3D" id="3.30.2010.10">
    <property type="entry name" value="Metalloproteases ('zincins'), catalytic domain"/>
    <property type="match status" value="1"/>
</dbReference>
<dbReference type="GO" id="GO:0016020">
    <property type="term" value="C:membrane"/>
    <property type="evidence" value="ECO:0007669"/>
    <property type="project" value="TreeGrafter"/>
</dbReference>
<dbReference type="GO" id="GO:0046872">
    <property type="term" value="F:metal ion binding"/>
    <property type="evidence" value="ECO:0007669"/>
    <property type="project" value="UniProtKB-KW"/>
</dbReference>
<organism evidence="8 9">
    <name type="scientific">Elliptochloris bilobata</name>
    <dbReference type="NCBI Taxonomy" id="381761"/>
    <lineage>
        <taxon>Eukaryota</taxon>
        <taxon>Viridiplantae</taxon>
        <taxon>Chlorophyta</taxon>
        <taxon>core chlorophytes</taxon>
        <taxon>Trebouxiophyceae</taxon>
        <taxon>Trebouxiophyceae incertae sedis</taxon>
        <taxon>Elliptochloris clade</taxon>
        <taxon>Elliptochloris</taxon>
    </lineage>
</organism>
<sequence>MPVGIELQFGAAVFARQLSELEAKGKVLPESSGDYKVVQRIADRVIKAVEEGRGGGFQDHVSRFEWEVVVVEDKTPNAFVLPGGKIVVFTGLIKLLDRDEDLLAAVIGHEVAHALARHSTEKLSLGLAVTVVVNLALAALNFYQRRQIEQQQRQGGGRPGAYGGRGAGFPGVPVGMGGRQSPYGMGVRRSPYGIGRPQRGGGFGAPGLLNPQIISIFTNLFLQMPFSRRAEAEADLIGLKLMALAGYNANKAPETFRRLGAMEVGGKMQGMAGSDTARMVLQVQCTHPRSDSRVKMLEEELDMMKQHGDTALDRVMHPVSYWSL</sequence>
<dbReference type="AlphaFoldDB" id="A0AAW1RTA6"/>
<evidence type="ECO:0000256" key="2">
    <source>
        <dbReference type="ARBA" id="ARBA00022723"/>
    </source>
</evidence>
<evidence type="ECO:0000256" key="3">
    <source>
        <dbReference type="ARBA" id="ARBA00022801"/>
    </source>
</evidence>
<comment type="caution">
    <text evidence="8">The sequence shown here is derived from an EMBL/GenBank/DDBJ whole genome shotgun (WGS) entry which is preliminary data.</text>
</comment>
<reference evidence="8 9" key="1">
    <citation type="journal article" date="2024" name="Nat. Commun.">
        <title>Phylogenomics reveals the evolutionary origins of lichenization in chlorophyte algae.</title>
        <authorList>
            <person name="Puginier C."/>
            <person name="Libourel C."/>
            <person name="Otte J."/>
            <person name="Skaloud P."/>
            <person name="Haon M."/>
            <person name="Grisel S."/>
            <person name="Petersen M."/>
            <person name="Berrin J.G."/>
            <person name="Delaux P.M."/>
            <person name="Dal Grande F."/>
            <person name="Keller J."/>
        </authorList>
    </citation>
    <scope>NUCLEOTIDE SEQUENCE [LARGE SCALE GENOMIC DNA]</scope>
    <source>
        <strain evidence="8 9">SAG 245.80</strain>
    </source>
</reference>
<comment type="cofactor">
    <cofactor evidence="6">
        <name>Zn(2+)</name>
        <dbReference type="ChEBI" id="CHEBI:29105"/>
    </cofactor>
    <text evidence="6">Binds 1 zinc ion per subunit.</text>
</comment>
<dbReference type="PANTHER" id="PTHR22726:SF1">
    <property type="entry name" value="METALLOENDOPEPTIDASE OMA1, MITOCHONDRIAL"/>
    <property type="match status" value="1"/>
</dbReference>
<keyword evidence="5 6" id="KW-0482">Metalloprotease</keyword>